<evidence type="ECO:0000259" key="1">
    <source>
        <dbReference type="Pfam" id="PF12500"/>
    </source>
</evidence>
<gene>
    <name evidence="3" type="ORF">CXB77_12655</name>
</gene>
<dbReference type="Proteomes" id="UP000239936">
    <property type="component" value="Unassembled WGS sequence"/>
</dbReference>
<reference evidence="3 4" key="1">
    <citation type="submission" date="2018-01" db="EMBL/GenBank/DDBJ databases">
        <title>The complete genome sequence of Chromatium okenii LaCa, a purple sulfur bacterium with a turbulent life.</title>
        <authorList>
            <person name="Luedin S.M."/>
            <person name="Liechti N."/>
            <person name="Storelli N."/>
            <person name="Danza F."/>
            <person name="Wittwer M."/>
            <person name="Pothier J.F."/>
            <person name="Tonolla M.A."/>
        </authorList>
    </citation>
    <scope>NUCLEOTIDE SEQUENCE [LARGE SCALE GENOMIC DNA]</scope>
    <source>
        <strain evidence="3 4">LaCa</strain>
    </source>
</reference>
<dbReference type="EMBL" id="PPGH01000037">
    <property type="protein sequence ID" value="PQJ95760.1"/>
    <property type="molecule type" value="Genomic_DNA"/>
</dbReference>
<evidence type="ECO:0000313" key="3">
    <source>
        <dbReference type="EMBL" id="PQJ95760.1"/>
    </source>
</evidence>
<accession>A0A2S7XPU7</accession>
<dbReference type="Gene3D" id="3.40.50.2020">
    <property type="match status" value="1"/>
</dbReference>
<dbReference type="InterPro" id="IPR041688">
    <property type="entry name" value="PRTase_2"/>
</dbReference>
<comment type="caution">
    <text evidence="3">The sequence shown here is derived from an EMBL/GenBank/DDBJ whole genome shotgun (WGS) entry which is preliminary data.</text>
</comment>
<name>A0A2S7XPU7_9GAMM</name>
<dbReference type="PIRSF" id="PIRSF020967">
    <property type="entry name" value="UCP020967"/>
    <property type="match status" value="1"/>
</dbReference>
<dbReference type="InterPro" id="IPR029057">
    <property type="entry name" value="PRTase-like"/>
</dbReference>
<dbReference type="AlphaFoldDB" id="A0A2S7XPU7"/>
<dbReference type="InterPro" id="IPR000836">
    <property type="entry name" value="PRTase_dom"/>
</dbReference>
<dbReference type="InterPro" id="IPR022537">
    <property type="entry name" value="TRSP_dom"/>
</dbReference>
<dbReference type="Pfam" id="PF15609">
    <property type="entry name" value="PRTase_2"/>
    <property type="match status" value="1"/>
</dbReference>
<dbReference type="CDD" id="cd06223">
    <property type="entry name" value="PRTases_typeI"/>
    <property type="match status" value="1"/>
</dbReference>
<organism evidence="3 4">
    <name type="scientific">Chromatium okenii</name>
    <dbReference type="NCBI Taxonomy" id="61644"/>
    <lineage>
        <taxon>Bacteria</taxon>
        <taxon>Pseudomonadati</taxon>
        <taxon>Pseudomonadota</taxon>
        <taxon>Gammaproteobacteria</taxon>
        <taxon>Chromatiales</taxon>
        <taxon>Chromatiaceae</taxon>
        <taxon>Chromatium</taxon>
    </lineage>
</organism>
<evidence type="ECO:0000259" key="2">
    <source>
        <dbReference type="Pfam" id="PF15609"/>
    </source>
</evidence>
<feature type="domain" description="Orotate phosphoribosyltransferase-like" evidence="2">
    <location>
        <begin position="26"/>
        <end position="215"/>
    </location>
</feature>
<protein>
    <recommendedName>
        <fullName evidence="5">Phosphoribosyltransferase</fullName>
    </recommendedName>
</protein>
<dbReference type="Pfam" id="PF12500">
    <property type="entry name" value="TRSP"/>
    <property type="match status" value="1"/>
</dbReference>
<evidence type="ECO:0000313" key="4">
    <source>
        <dbReference type="Proteomes" id="UP000239936"/>
    </source>
</evidence>
<dbReference type="InterPro" id="IPR011214">
    <property type="entry name" value="UCP020967"/>
</dbReference>
<proteinExistence type="predicted"/>
<dbReference type="SUPFAM" id="SSF53271">
    <property type="entry name" value="PRTase-like"/>
    <property type="match status" value="1"/>
</dbReference>
<evidence type="ECO:0008006" key="5">
    <source>
        <dbReference type="Google" id="ProtNLM"/>
    </source>
</evidence>
<keyword evidence="4" id="KW-1185">Reference proteome</keyword>
<sequence length="379" mass="42069">MPQRIELATGTLQVAVRQAMLPLADLCGFAARNNRKRGFLFVSKVLGKHWPTAPTQMRQVHELLAQSLHLRTNAWLCVAMAETATGLGQGVFEALLKRYSNPDALFLHSTRYQIADWAHLQFQEPHCHAPDQLLYEPRQLHLRQRFYSARELILIDDEISTGATLCNLANAYRARNPQLARVHFVALTDFSGEHSAERFSAQIGLPVTVNALLHGDFSFIPNSITNNEIAAPAVGNNRRNPAQLAIHLGRFGIDRQLEIPTADLEQLSAGLNTGARLLVLGTGEFMHLAFRIGLALEAKGFAVVVQATTRSPILLGADIKNRLMFGDNYGEGIANYLYNVSPDEFVRIIICHETPSADLNELRQSLGSCCITYRPDNLI</sequence>
<dbReference type="RefSeq" id="WP_105074202.1">
    <property type="nucleotide sequence ID" value="NZ_PPGH01000037.1"/>
</dbReference>
<feature type="domain" description="TRSP" evidence="1">
    <location>
        <begin position="249"/>
        <end position="357"/>
    </location>
</feature>
<dbReference type="OrthoDB" id="56827at2"/>